<accession>A0ACC4C328</accession>
<evidence type="ECO:0000313" key="1">
    <source>
        <dbReference type="EMBL" id="KAL3585703.1"/>
    </source>
</evidence>
<proteinExistence type="predicted"/>
<protein>
    <submittedName>
        <fullName evidence="1">Uncharacterized protein</fullName>
    </submittedName>
</protein>
<sequence>MGMPKPSSTLLLLLLIVTVSASQKQVTSEARTLLSQKQKYSKIFSTLGVVCKCCEETGAEGLSFVGRNVRDKGLTDSGKGLEEQSPVVWWQKRSTACLEPVDT</sequence>
<dbReference type="EMBL" id="RCHU02000006">
    <property type="protein sequence ID" value="KAL3585703.1"/>
    <property type="molecule type" value="Genomic_DNA"/>
</dbReference>
<reference evidence="1 2" key="1">
    <citation type="journal article" date="2024" name="Plant Biotechnol. J.">
        <title>Genome and CRISPR/Cas9 system of a widespread forest tree (Populus alba) in the world.</title>
        <authorList>
            <person name="Liu Y.J."/>
            <person name="Jiang P.F."/>
            <person name="Han X.M."/>
            <person name="Li X.Y."/>
            <person name="Wang H.M."/>
            <person name="Wang Y.J."/>
            <person name="Wang X.X."/>
            <person name="Zeng Q.Y."/>
        </authorList>
    </citation>
    <scope>NUCLEOTIDE SEQUENCE [LARGE SCALE GENOMIC DNA]</scope>
    <source>
        <strain evidence="2">cv. PAL-ZL1</strain>
    </source>
</reference>
<comment type="caution">
    <text evidence="1">The sequence shown here is derived from an EMBL/GenBank/DDBJ whole genome shotgun (WGS) entry which is preliminary data.</text>
</comment>
<dbReference type="Proteomes" id="UP000309997">
    <property type="component" value="Unassembled WGS sequence"/>
</dbReference>
<organism evidence="1 2">
    <name type="scientific">Populus alba</name>
    <name type="common">White poplar</name>
    <dbReference type="NCBI Taxonomy" id="43335"/>
    <lineage>
        <taxon>Eukaryota</taxon>
        <taxon>Viridiplantae</taxon>
        <taxon>Streptophyta</taxon>
        <taxon>Embryophyta</taxon>
        <taxon>Tracheophyta</taxon>
        <taxon>Spermatophyta</taxon>
        <taxon>Magnoliopsida</taxon>
        <taxon>eudicotyledons</taxon>
        <taxon>Gunneridae</taxon>
        <taxon>Pentapetalae</taxon>
        <taxon>rosids</taxon>
        <taxon>fabids</taxon>
        <taxon>Malpighiales</taxon>
        <taxon>Salicaceae</taxon>
        <taxon>Saliceae</taxon>
        <taxon>Populus</taxon>
    </lineage>
</organism>
<name>A0ACC4C328_POPAL</name>
<keyword evidence="2" id="KW-1185">Reference proteome</keyword>
<gene>
    <name evidence="1" type="ORF">D5086_012570</name>
</gene>
<evidence type="ECO:0000313" key="2">
    <source>
        <dbReference type="Proteomes" id="UP000309997"/>
    </source>
</evidence>